<dbReference type="InterPro" id="IPR016084">
    <property type="entry name" value="Haem_Oase-like_multi-hlx"/>
</dbReference>
<gene>
    <name evidence="1" type="ORF">FVW59_01090</name>
</gene>
<evidence type="ECO:0000313" key="2">
    <source>
        <dbReference type="Proteomes" id="UP000321933"/>
    </source>
</evidence>
<sequence length="223" mass="24754">MSFYQHLLDTTTAGREALQGTSLVRDALEGRLTRERYAAFLCQAFHHVRHTVPLLMATGSRLRPDQEWLRVAIAEYIDEETGHQEWVLNDIAACGYDRDLAEHSAPNAATELMVAYAYHLIDRGNPLGFFGMVHVLEGTSIAVADAAASSIMVSTGLPPAAFTYLRSHGALDIDHVDFFRGLMDRIESPQDQQVILHAANMFYRLYADVFRSVESEQAAALAA</sequence>
<dbReference type="EMBL" id="VRYZ01000001">
    <property type="protein sequence ID" value="TXS94548.1"/>
    <property type="molecule type" value="Genomic_DNA"/>
</dbReference>
<keyword evidence="2" id="KW-1185">Reference proteome</keyword>
<proteinExistence type="predicted"/>
<dbReference type="SMART" id="SM01236">
    <property type="entry name" value="Haem_oxygenase_2"/>
    <property type="match status" value="1"/>
</dbReference>
<dbReference type="RefSeq" id="WP_148062401.1">
    <property type="nucleotide sequence ID" value="NZ_VRYZ01000001.1"/>
</dbReference>
<protein>
    <submittedName>
        <fullName evidence="1">Iron-containing redox enzyme family protein</fullName>
    </submittedName>
</protein>
<dbReference type="AlphaFoldDB" id="A0A5C9A1B0"/>
<dbReference type="SUPFAM" id="SSF48613">
    <property type="entry name" value="Heme oxygenase-like"/>
    <property type="match status" value="1"/>
</dbReference>
<organism evidence="1 2">
    <name type="scientific">Parahaliea aestuarii</name>
    <dbReference type="NCBI Taxonomy" id="1852021"/>
    <lineage>
        <taxon>Bacteria</taxon>
        <taxon>Pseudomonadati</taxon>
        <taxon>Pseudomonadota</taxon>
        <taxon>Gammaproteobacteria</taxon>
        <taxon>Cellvibrionales</taxon>
        <taxon>Halieaceae</taxon>
        <taxon>Parahaliea</taxon>
    </lineage>
</organism>
<dbReference type="Gene3D" id="1.20.910.10">
    <property type="entry name" value="Heme oxygenase-like"/>
    <property type="match status" value="1"/>
</dbReference>
<evidence type="ECO:0000313" key="1">
    <source>
        <dbReference type="EMBL" id="TXS94548.1"/>
    </source>
</evidence>
<dbReference type="Pfam" id="PF14518">
    <property type="entry name" value="Haem_oxygenas_2"/>
    <property type="match status" value="1"/>
</dbReference>
<dbReference type="Proteomes" id="UP000321933">
    <property type="component" value="Unassembled WGS sequence"/>
</dbReference>
<comment type="caution">
    <text evidence="1">The sequence shown here is derived from an EMBL/GenBank/DDBJ whole genome shotgun (WGS) entry which is preliminary data.</text>
</comment>
<dbReference type="OrthoDB" id="5177824at2"/>
<reference evidence="1 2" key="1">
    <citation type="submission" date="2019-08" db="EMBL/GenBank/DDBJ databases">
        <title>Parahaliea maris sp. nov., isolated from the surface seawater.</title>
        <authorList>
            <person name="Liu Y."/>
        </authorList>
    </citation>
    <scope>NUCLEOTIDE SEQUENCE [LARGE SCALE GENOMIC DNA]</scope>
    <source>
        <strain evidence="1 2">S2-26</strain>
    </source>
</reference>
<name>A0A5C9A1B0_9GAMM</name>
<accession>A0A5C9A1B0</accession>